<evidence type="ECO:0000313" key="3">
    <source>
        <dbReference type="Proteomes" id="UP000231057"/>
    </source>
</evidence>
<sequence>MTSISIITATYNAAAHLPGLIESIRQQSDRNVEWIVIDGASEDGTLDLIKGASDVITDYLSEPTLAFSMPLIKGFNAPQGTIT</sequence>
<dbReference type="SUPFAM" id="SSF53448">
    <property type="entry name" value="Nucleotide-diphospho-sugar transferases"/>
    <property type="match status" value="1"/>
</dbReference>
<dbReference type="EMBL" id="CP018092">
    <property type="protein sequence ID" value="ATS18211.1"/>
    <property type="molecule type" value="Genomic_DNA"/>
</dbReference>
<dbReference type="InterPro" id="IPR029044">
    <property type="entry name" value="Nucleotide-diphossugar_trans"/>
</dbReference>
<reference evidence="2 3" key="1">
    <citation type="submission" date="2016-11" db="EMBL/GenBank/DDBJ databases">
        <title>Complete genome sequence of thermophilic cyanobacteria strain Synechococcus sp. PCC6715.</title>
        <authorList>
            <person name="Tang J."/>
            <person name="Daroch M."/>
            <person name="Liang Y."/>
            <person name="Jiang D."/>
            <person name="Shah M."/>
        </authorList>
    </citation>
    <scope>NUCLEOTIDE SEQUENCE [LARGE SCALE GENOMIC DNA]</scope>
    <source>
        <strain evidence="2 3">PCC 6715</strain>
    </source>
</reference>
<protein>
    <recommendedName>
        <fullName evidence="1">Glycosyltransferase 2-like domain-containing protein</fullName>
    </recommendedName>
</protein>
<dbReference type="KEGG" id="slw:BRW62_04955"/>
<dbReference type="AlphaFoldDB" id="A0A2D2Q122"/>
<evidence type="ECO:0000313" key="2">
    <source>
        <dbReference type="EMBL" id="ATS18211.1"/>
    </source>
</evidence>
<accession>A0A2D2Q122</accession>
<name>A0A2D2Q122_PARLV</name>
<reference evidence="3" key="2">
    <citation type="journal article" date="2022" name="Front. Microbiol.">
        <title>Comparative Genomic Analysis Revealed Distinct Molecular Components and Organization of CO2-Concentrating Mechanism in Thermophilic Cyanobacteria.</title>
        <authorList>
            <person name="Tang J."/>
            <person name="Zhou H."/>
            <person name="Yao D."/>
            <person name="Riaz S."/>
            <person name="You D."/>
            <person name="Klepacz-Smolka A."/>
            <person name="Daroch M."/>
        </authorList>
    </citation>
    <scope>NUCLEOTIDE SEQUENCE [LARGE SCALE GENOMIC DNA]</scope>
    <source>
        <strain evidence="3">PCC 6715</strain>
    </source>
</reference>
<evidence type="ECO:0000259" key="1">
    <source>
        <dbReference type="Pfam" id="PF00535"/>
    </source>
</evidence>
<proteinExistence type="predicted"/>
<dbReference type="Proteomes" id="UP000231057">
    <property type="component" value="Chromosome"/>
</dbReference>
<feature type="domain" description="Glycosyltransferase 2-like" evidence="1">
    <location>
        <begin position="5"/>
        <end position="54"/>
    </location>
</feature>
<dbReference type="InterPro" id="IPR001173">
    <property type="entry name" value="Glyco_trans_2-like"/>
</dbReference>
<keyword evidence="3" id="KW-1185">Reference proteome</keyword>
<dbReference type="Pfam" id="PF00535">
    <property type="entry name" value="Glycos_transf_2"/>
    <property type="match status" value="1"/>
</dbReference>
<dbReference type="RefSeq" id="WP_198406167.1">
    <property type="nucleotide sequence ID" value="NZ_CP018092.1"/>
</dbReference>
<dbReference type="Gene3D" id="3.90.550.10">
    <property type="entry name" value="Spore Coat Polysaccharide Biosynthesis Protein SpsA, Chain A"/>
    <property type="match status" value="1"/>
</dbReference>
<organism evidence="2 3">
    <name type="scientific">Parathermosynechococcus lividus PCC 6715</name>
    <dbReference type="NCBI Taxonomy" id="1917166"/>
    <lineage>
        <taxon>Bacteria</taxon>
        <taxon>Bacillati</taxon>
        <taxon>Cyanobacteriota</taxon>
        <taxon>Cyanophyceae</taxon>
        <taxon>Acaryochloridales</taxon>
        <taxon>Thermosynechococcaceae</taxon>
        <taxon>Parathermosynechococcus</taxon>
    </lineage>
</organism>
<gene>
    <name evidence="2" type="ORF">BRW62_04955</name>
</gene>